<gene>
    <name evidence="2" type="ORF">CFter6_3308</name>
</gene>
<dbReference type="OrthoDB" id="9798288at2"/>
<dbReference type="InterPro" id="IPR011051">
    <property type="entry name" value="RmlC_Cupin_sf"/>
</dbReference>
<dbReference type="PANTHER" id="PTHR33387:SF3">
    <property type="entry name" value="DUF985 DOMAIN-CONTAINING PROTEIN"/>
    <property type="match status" value="1"/>
</dbReference>
<dbReference type="InterPro" id="IPR009327">
    <property type="entry name" value="Cupin_DUF985"/>
</dbReference>
<dbReference type="AlphaFoldDB" id="A0A127PDR8"/>
<dbReference type="SUPFAM" id="SSF51182">
    <property type="entry name" value="RmlC-like cupins"/>
    <property type="match status" value="1"/>
</dbReference>
<evidence type="ECO:0000313" key="2">
    <source>
        <dbReference type="EMBL" id="AMO95948.1"/>
    </source>
</evidence>
<dbReference type="PATRIC" id="fig|158899.10.peg.3288"/>
<dbReference type="InterPro" id="IPR014710">
    <property type="entry name" value="RmlC-like_jellyroll"/>
</dbReference>
<accession>A0A127PDR8</accession>
<organism evidence="2">
    <name type="scientific">Collimonas fungivorans</name>
    <dbReference type="NCBI Taxonomy" id="158899"/>
    <lineage>
        <taxon>Bacteria</taxon>
        <taxon>Pseudomonadati</taxon>
        <taxon>Pseudomonadota</taxon>
        <taxon>Betaproteobacteria</taxon>
        <taxon>Burkholderiales</taxon>
        <taxon>Oxalobacteraceae</taxon>
        <taxon>Collimonas</taxon>
    </lineage>
</organism>
<sequence length="210" mass="23492">MYSPERLIENLSGYLGELEELISAAAQTGSAEKSRLLIEKSNIETYVGKLQALPGNHRLDAKHIESGLALEPHPEGGFYREFIRTGACTVIFYLLPEQAISSWHSLKDTQERFRLISGDSLLIPKIDADGLWKSEEAVTYENDVVIEKNQDFGDWFGAYPSGEYGLVTCECRGPFEFAKFKIIDQENLAAFHGKNPGHKKIIDRLSPKAA</sequence>
<feature type="domain" description="DUF985" evidence="1">
    <location>
        <begin position="67"/>
        <end position="182"/>
    </location>
</feature>
<name>A0A127PDR8_9BURK</name>
<dbReference type="Proteomes" id="UP000072421">
    <property type="component" value="Chromosome"/>
</dbReference>
<dbReference type="InterPro" id="IPR039935">
    <property type="entry name" value="YML079W-like"/>
</dbReference>
<evidence type="ECO:0000259" key="1">
    <source>
        <dbReference type="Pfam" id="PF06172"/>
    </source>
</evidence>
<dbReference type="PANTHER" id="PTHR33387">
    <property type="entry name" value="RMLC-LIKE JELLY ROLL FOLD PROTEIN"/>
    <property type="match status" value="1"/>
</dbReference>
<dbReference type="Pfam" id="PF06172">
    <property type="entry name" value="Cupin_5"/>
    <property type="match status" value="1"/>
</dbReference>
<dbReference type="Gene3D" id="2.60.120.10">
    <property type="entry name" value="Jelly Rolls"/>
    <property type="match status" value="1"/>
</dbReference>
<reference evidence="2 3" key="1">
    <citation type="submission" date="2015-11" db="EMBL/GenBank/DDBJ databases">
        <title>Exploring the genomic traits of fungus-feeding bacterial genus Collimonas.</title>
        <authorList>
            <person name="Song C."/>
            <person name="Schmidt R."/>
            <person name="de Jager V."/>
            <person name="Krzyzanowska D."/>
            <person name="Jongedijk E."/>
            <person name="Cankar K."/>
            <person name="Beekwilder J."/>
            <person name="van Veen A."/>
            <person name="de Boer W."/>
            <person name="van Veen J.A."/>
            <person name="Garbeva P."/>
        </authorList>
    </citation>
    <scope>NUCLEOTIDE SEQUENCE [LARGE SCALE GENOMIC DNA]</scope>
    <source>
        <strain evidence="2 3">Ter6</strain>
    </source>
</reference>
<evidence type="ECO:0000313" key="3">
    <source>
        <dbReference type="Proteomes" id="UP000072421"/>
    </source>
</evidence>
<dbReference type="RefSeq" id="WP_061540650.1">
    <property type="nucleotide sequence ID" value="NZ_CP013232.1"/>
</dbReference>
<proteinExistence type="predicted"/>
<protein>
    <recommendedName>
        <fullName evidence="1">DUF985 domain-containing protein</fullName>
    </recommendedName>
</protein>
<dbReference type="EMBL" id="CP013232">
    <property type="protein sequence ID" value="AMO95948.1"/>
    <property type="molecule type" value="Genomic_DNA"/>
</dbReference>